<comment type="caution">
    <text evidence="8">The sequence shown here is derived from an EMBL/GenBank/DDBJ whole genome shotgun (WGS) entry which is preliminary data.</text>
</comment>
<keyword evidence="5" id="KW-1133">Transmembrane helix</keyword>
<dbReference type="InterPro" id="IPR008932">
    <property type="entry name" value="Ribosomal_bL12_oligo"/>
</dbReference>
<evidence type="ECO:0000256" key="1">
    <source>
        <dbReference type="ARBA" id="ARBA00007197"/>
    </source>
</evidence>
<dbReference type="OrthoDB" id="250175at2759"/>
<keyword evidence="5" id="KW-0472">Membrane</keyword>
<dbReference type="InterPro" id="IPR000206">
    <property type="entry name" value="Ribosomal_bL12"/>
</dbReference>
<keyword evidence="2 8" id="KW-0689">Ribosomal protein</keyword>
<evidence type="ECO:0000259" key="6">
    <source>
        <dbReference type="Pfam" id="PF00542"/>
    </source>
</evidence>
<evidence type="ECO:0000313" key="9">
    <source>
        <dbReference type="Proteomes" id="UP000186817"/>
    </source>
</evidence>
<dbReference type="Pfam" id="PF00542">
    <property type="entry name" value="Ribosomal_L12"/>
    <property type="match status" value="1"/>
</dbReference>
<organism evidence="8 9">
    <name type="scientific">Symbiodinium microadriaticum</name>
    <name type="common">Dinoflagellate</name>
    <name type="synonym">Zooxanthella microadriatica</name>
    <dbReference type="NCBI Taxonomy" id="2951"/>
    <lineage>
        <taxon>Eukaryota</taxon>
        <taxon>Sar</taxon>
        <taxon>Alveolata</taxon>
        <taxon>Dinophyceae</taxon>
        <taxon>Suessiales</taxon>
        <taxon>Symbiodiniaceae</taxon>
        <taxon>Symbiodinium</taxon>
    </lineage>
</organism>
<dbReference type="InterPro" id="IPR036235">
    <property type="entry name" value="Ribosomal_bL12_oligo_N_sf"/>
</dbReference>
<evidence type="ECO:0000313" key="8">
    <source>
        <dbReference type="EMBL" id="OLP91946.1"/>
    </source>
</evidence>
<dbReference type="GO" id="GO:0003729">
    <property type="term" value="F:mRNA binding"/>
    <property type="evidence" value="ECO:0007669"/>
    <property type="project" value="TreeGrafter"/>
</dbReference>
<reference evidence="8 9" key="1">
    <citation type="submission" date="2016-02" db="EMBL/GenBank/DDBJ databases">
        <title>Genome analysis of coral dinoflagellate symbionts highlights evolutionary adaptations to a symbiotic lifestyle.</title>
        <authorList>
            <person name="Aranda M."/>
            <person name="Li Y."/>
            <person name="Liew Y.J."/>
            <person name="Baumgarten S."/>
            <person name="Simakov O."/>
            <person name="Wilson M."/>
            <person name="Piel J."/>
            <person name="Ashoor H."/>
            <person name="Bougouffa S."/>
            <person name="Bajic V.B."/>
            <person name="Ryu T."/>
            <person name="Ravasi T."/>
            <person name="Bayer T."/>
            <person name="Micklem G."/>
            <person name="Kim H."/>
            <person name="Bhak J."/>
            <person name="Lajeunesse T.C."/>
            <person name="Voolstra C.R."/>
        </authorList>
    </citation>
    <scope>NUCLEOTIDE SEQUENCE [LARGE SCALE GENOMIC DNA]</scope>
    <source>
        <strain evidence="8 9">CCMP2467</strain>
    </source>
</reference>
<dbReference type="Pfam" id="PF16320">
    <property type="entry name" value="Ribosomal_L12_N"/>
    <property type="match status" value="1"/>
</dbReference>
<dbReference type="NCBIfam" id="TIGR00855">
    <property type="entry name" value="L12"/>
    <property type="match status" value="1"/>
</dbReference>
<dbReference type="EMBL" id="LSRX01000642">
    <property type="protein sequence ID" value="OLP91946.1"/>
    <property type="molecule type" value="Genomic_DNA"/>
</dbReference>
<dbReference type="AlphaFoldDB" id="A0A1Q9D9S6"/>
<dbReference type="PANTHER" id="PTHR45987:SF4">
    <property type="entry name" value="LARGE RIBOSOMAL SUBUNIT PROTEIN BL12M"/>
    <property type="match status" value="1"/>
</dbReference>
<sequence length="671" mass="71729">MVLWIQHWAVGMRARLFGPGARVRLHGLQAKPELNDKEGIWAVSELSIVDMTSAPNAEPAAGIFLDLSSFRHFGPLLEASQAYAQLSGCRFRISSFQGSEASGPPMEELSGDRRERLAARELAAPQVATFAERLQNREPCLLEELERAFRIVMVEGVRNAMIAAFQRLDLWPPQPPPPGIEDDDCCYEDVNSPVPVIAQRLYNDDVRRLLTVPCDGVQSPWLQRALTAAFIVDFATEVGLPSPEMPPTQQEMIEEFSLRIQEYESQCAAPSATSANGAEPEQHRLRPALEAFERALAPLKAESQRLREQGAESVGRFVAENKTAIALGAVGVVGGAVAAALAGGAIVAGRFVHRGNQEPPGSAETEQAEECLEHKSDSGRWLVRLDASAGEFAFKEGNLQLLSACAASPEGVSVLEGLDALLLQAEVTTARHFRSELAPCPHGPRADDRPSKDAELSSQATCEPQGDSHFEQPFGPEAAHAPLFFGPPPHAMAFAPATRRARPALALMMALAGLYALFCRSSAFVSGTPSLRSPGRSVAVSRESKVDDIVEELKGLTLLEASELVKAIEETFGVDASASAGAVVMAAPGAGGGEAEAAAEEKTEFDLILKEVPKEKKIAVIKAVRAITGLGLKEAKGLADNPGKILEAKPKEACEDALKQLEEAGAKAAIE</sequence>
<gene>
    <name evidence="8" type="primary">rpl12</name>
    <name evidence="8" type="ORF">AK812_SmicGene26293</name>
</gene>
<feature type="domain" description="Large ribosomal subunit protein bL12 oligomerization" evidence="7">
    <location>
        <begin position="545"/>
        <end position="593"/>
    </location>
</feature>
<dbReference type="InterPro" id="IPR013823">
    <property type="entry name" value="Ribosomal_bL12_C"/>
</dbReference>
<dbReference type="SUPFAM" id="SSF54736">
    <property type="entry name" value="ClpS-like"/>
    <property type="match status" value="1"/>
</dbReference>
<feature type="transmembrane region" description="Helical" evidence="5">
    <location>
        <begin position="504"/>
        <end position="525"/>
    </location>
</feature>
<dbReference type="CDD" id="cd00387">
    <property type="entry name" value="Ribosomal_L7_L12"/>
    <property type="match status" value="1"/>
</dbReference>
<dbReference type="SUPFAM" id="SSF48300">
    <property type="entry name" value="Ribosomal protein L7/12, oligomerisation (N-terminal) domain"/>
    <property type="match status" value="1"/>
</dbReference>
<evidence type="ECO:0000259" key="7">
    <source>
        <dbReference type="Pfam" id="PF16320"/>
    </source>
</evidence>
<keyword evidence="3" id="KW-0687">Ribonucleoprotein</keyword>
<proteinExistence type="inferred from homology"/>
<dbReference type="InterPro" id="IPR014719">
    <property type="entry name" value="Ribosomal_bL12_C/ClpS-like"/>
</dbReference>
<comment type="similarity">
    <text evidence="1">Belongs to the bacterial ribosomal protein bL12 family.</text>
</comment>
<dbReference type="Proteomes" id="UP000186817">
    <property type="component" value="Unassembled WGS sequence"/>
</dbReference>
<evidence type="ECO:0000256" key="3">
    <source>
        <dbReference type="ARBA" id="ARBA00023274"/>
    </source>
</evidence>
<dbReference type="Gene3D" id="1.20.5.710">
    <property type="entry name" value="Single helix bin"/>
    <property type="match status" value="1"/>
</dbReference>
<dbReference type="GO" id="GO:0022625">
    <property type="term" value="C:cytosolic large ribosomal subunit"/>
    <property type="evidence" value="ECO:0007669"/>
    <property type="project" value="TreeGrafter"/>
</dbReference>
<dbReference type="GO" id="GO:0006412">
    <property type="term" value="P:translation"/>
    <property type="evidence" value="ECO:0007669"/>
    <property type="project" value="InterPro"/>
</dbReference>
<dbReference type="HAMAP" id="MF_00368">
    <property type="entry name" value="Ribosomal_bL12"/>
    <property type="match status" value="1"/>
</dbReference>
<feature type="domain" description="Large ribosomal subunit protein bL12 C-terminal" evidence="6">
    <location>
        <begin position="605"/>
        <end position="670"/>
    </location>
</feature>
<dbReference type="PANTHER" id="PTHR45987">
    <property type="entry name" value="39S RIBOSOMAL PROTEIN L12"/>
    <property type="match status" value="1"/>
</dbReference>
<accession>A0A1Q9D9S6</accession>
<evidence type="ECO:0000256" key="5">
    <source>
        <dbReference type="SAM" id="Phobius"/>
    </source>
</evidence>
<feature type="compositionally biased region" description="Basic and acidic residues" evidence="4">
    <location>
        <begin position="444"/>
        <end position="455"/>
    </location>
</feature>
<evidence type="ECO:0000256" key="4">
    <source>
        <dbReference type="SAM" id="MobiDB-lite"/>
    </source>
</evidence>
<feature type="region of interest" description="Disordered" evidence="4">
    <location>
        <begin position="436"/>
        <end position="470"/>
    </location>
</feature>
<feature type="transmembrane region" description="Helical" evidence="5">
    <location>
        <begin position="324"/>
        <end position="348"/>
    </location>
</feature>
<protein>
    <submittedName>
        <fullName evidence="8">50S ribosomal protein L12, chloroplastic</fullName>
    </submittedName>
</protein>
<keyword evidence="5" id="KW-0812">Transmembrane</keyword>
<dbReference type="GO" id="GO:0003735">
    <property type="term" value="F:structural constituent of ribosome"/>
    <property type="evidence" value="ECO:0007669"/>
    <property type="project" value="InterPro"/>
</dbReference>
<dbReference type="Gene3D" id="3.30.1390.10">
    <property type="match status" value="1"/>
</dbReference>
<keyword evidence="9" id="KW-1185">Reference proteome</keyword>
<name>A0A1Q9D9S6_SYMMI</name>
<evidence type="ECO:0000256" key="2">
    <source>
        <dbReference type="ARBA" id="ARBA00022980"/>
    </source>
</evidence>